<dbReference type="GO" id="GO:0055120">
    <property type="term" value="C:striated muscle dense body"/>
    <property type="evidence" value="ECO:0007669"/>
    <property type="project" value="TreeGrafter"/>
</dbReference>
<comment type="similarity">
    <text evidence="2">Belongs to the unc-93 family.</text>
</comment>
<dbReference type="Gene3D" id="1.20.1250.20">
    <property type="entry name" value="MFS general substrate transporter like domains"/>
    <property type="match status" value="1"/>
</dbReference>
<name>A0A087UEX4_STEMI</name>
<comment type="subcellular location">
    <subcellularLocation>
        <location evidence="1">Membrane</location>
        <topology evidence="1">Multi-pass membrane protein</topology>
    </subcellularLocation>
</comment>
<proteinExistence type="inferred from homology"/>
<evidence type="ECO:0000256" key="6">
    <source>
        <dbReference type="SAM" id="Phobius"/>
    </source>
</evidence>
<dbReference type="GO" id="GO:0015459">
    <property type="term" value="F:potassium channel regulator activity"/>
    <property type="evidence" value="ECO:0007669"/>
    <property type="project" value="TreeGrafter"/>
</dbReference>
<evidence type="ECO:0000256" key="2">
    <source>
        <dbReference type="ARBA" id="ARBA00009172"/>
    </source>
</evidence>
<feature type="non-terminal residue" evidence="7">
    <location>
        <position position="439"/>
    </location>
</feature>
<dbReference type="OMA" id="YINEISH"/>
<dbReference type="STRING" id="407821.A0A087UEX4"/>
<dbReference type="OrthoDB" id="6420622at2759"/>
<feature type="transmembrane region" description="Helical" evidence="6">
    <location>
        <begin position="137"/>
        <end position="154"/>
    </location>
</feature>
<evidence type="ECO:0000256" key="5">
    <source>
        <dbReference type="ARBA" id="ARBA00023136"/>
    </source>
</evidence>
<feature type="transmembrane region" description="Helical" evidence="6">
    <location>
        <begin position="381"/>
        <end position="404"/>
    </location>
</feature>
<dbReference type="InterPro" id="IPR036259">
    <property type="entry name" value="MFS_trans_sf"/>
</dbReference>
<accession>A0A087UEX4</accession>
<keyword evidence="8" id="KW-1185">Reference proteome</keyword>
<evidence type="ECO:0000256" key="4">
    <source>
        <dbReference type="ARBA" id="ARBA00022989"/>
    </source>
</evidence>
<dbReference type="PANTHER" id="PTHR19444">
    <property type="entry name" value="UNC-93 RELATED"/>
    <property type="match status" value="1"/>
</dbReference>
<dbReference type="GO" id="GO:0006937">
    <property type="term" value="P:regulation of muscle contraction"/>
    <property type="evidence" value="ECO:0007669"/>
    <property type="project" value="TreeGrafter"/>
</dbReference>
<evidence type="ECO:0000256" key="1">
    <source>
        <dbReference type="ARBA" id="ARBA00004141"/>
    </source>
</evidence>
<evidence type="ECO:0000256" key="3">
    <source>
        <dbReference type="ARBA" id="ARBA00022692"/>
    </source>
</evidence>
<protein>
    <submittedName>
        <fullName evidence="7">Protein unc-93-like protein</fullName>
    </submittedName>
</protein>
<dbReference type="GO" id="GO:0043266">
    <property type="term" value="P:regulation of potassium ion transport"/>
    <property type="evidence" value="ECO:0007669"/>
    <property type="project" value="TreeGrafter"/>
</dbReference>
<feature type="transmembrane region" description="Helical" evidence="6">
    <location>
        <begin position="270"/>
        <end position="291"/>
    </location>
</feature>
<reference evidence="7 8" key="1">
    <citation type="submission" date="2013-11" db="EMBL/GenBank/DDBJ databases">
        <title>Genome sequencing of Stegodyphus mimosarum.</title>
        <authorList>
            <person name="Bechsgaard J."/>
        </authorList>
    </citation>
    <scope>NUCLEOTIDE SEQUENCE [LARGE SCALE GENOMIC DNA]</scope>
</reference>
<dbReference type="Pfam" id="PF05978">
    <property type="entry name" value="UNC-93"/>
    <property type="match status" value="1"/>
</dbReference>
<keyword evidence="4 6" id="KW-1133">Transmembrane helix</keyword>
<evidence type="ECO:0000313" key="7">
    <source>
        <dbReference type="EMBL" id="KFM75913.1"/>
    </source>
</evidence>
<dbReference type="Proteomes" id="UP000054359">
    <property type="component" value="Unassembled WGS sequence"/>
</dbReference>
<organism evidence="7 8">
    <name type="scientific">Stegodyphus mimosarum</name>
    <name type="common">African social velvet spider</name>
    <dbReference type="NCBI Taxonomy" id="407821"/>
    <lineage>
        <taxon>Eukaryota</taxon>
        <taxon>Metazoa</taxon>
        <taxon>Ecdysozoa</taxon>
        <taxon>Arthropoda</taxon>
        <taxon>Chelicerata</taxon>
        <taxon>Arachnida</taxon>
        <taxon>Araneae</taxon>
        <taxon>Araneomorphae</taxon>
        <taxon>Entelegynae</taxon>
        <taxon>Eresoidea</taxon>
        <taxon>Eresidae</taxon>
        <taxon>Stegodyphus</taxon>
    </lineage>
</organism>
<feature type="transmembrane region" description="Helical" evidence="6">
    <location>
        <begin position="416"/>
        <end position="436"/>
    </location>
</feature>
<dbReference type="PANTHER" id="PTHR19444:SF11">
    <property type="entry name" value="UNC93-LIKE PROTEIN"/>
    <property type="match status" value="1"/>
</dbReference>
<feature type="transmembrane region" description="Helical" evidence="6">
    <location>
        <begin position="348"/>
        <end position="369"/>
    </location>
</feature>
<sequence length="439" mass="47966">MAVDGKDHSSNTTQEQETKSSILITLTTFYDSENGTLSAKTPTTTSAVKIDGDDVNNQNLAMQPSSSKTFIVRNLLVLSFGNFLLFMAFDSLANLQSTMNGQTSVGVVSLAVIYGTLTVSSLFLPTLVIRCLGCKKTLVVCFVSFCPYILANFYPDWSTLIPSAVLCGLVSGPLSAARNTYINEISHRYATLQGASATDMNAWFFSISTAFQQNTEIWGNMISYFVLKDEEEEDNSLPSSVLNTCGADFCDEVGFKLNPNLHPPPEVKRYILVTIYVTLGLTAAFFVSFFLDSLDAEQLSIRRQQEFSPKNILATFRQMLNINQLLLLPLSFYTGLVDGFYNGDYAKAYVACAWGVPHVGVVSICYGVVSALVDSVSGPSVMILGRVTVFIVAATAHFSMFISLTFWEPDPDRPTGFFLIAGVHGIGNGIWLSQLVGKF</sequence>
<dbReference type="InterPro" id="IPR010291">
    <property type="entry name" value="Ion_channel_UNC-93"/>
</dbReference>
<dbReference type="SUPFAM" id="SSF103473">
    <property type="entry name" value="MFS general substrate transporter"/>
    <property type="match status" value="1"/>
</dbReference>
<feature type="transmembrane region" description="Helical" evidence="6">
    <location>
        <begin position="70"/>
        <end position="89"/>
    </location>
</feature>
<dbReference type="GO" id="GO:0005886">
    <property type="term" value="C:plasma membrane"/>
    <property type="evidence" value="ECO:0007669"/>
    <property type="project" value="TreeGrafter"/>
</dbReference>
<evidence type="ECO:0000313" key="8">
    <source>
        <dbReference type="Proteomes" id="UP000054359"/>
    </source>
</evidence>
<dbReference type="InterPro" id="IPR051951">
    <property type="entry name" value="UNC-93_regulatory"/>
</dbReference>
<keyword evidence="3 6" id="KW-0812">Transmembrane</keyword>
<keyword evidence="5 6" id="KW-0472">Membrane</keyword>
<dbReference type="EMBL" id="KK119516">
    <property type="protein sequence ID" value="KFM75913.1"/>
    <property type="molecule type" value="Genomic_DNA"/>
</dbReference>
<dbReference type="AlphaFoldDB" id="A0A087UEX4"/>
<feature type="transmembrane region" description="Helical" evidence="6">
    <location>
        <begin position="101"/>
        <end position="125"/>
    </location>
</feature>
<gene>
    <name evidence="7" type="ORF">X975_18456</name>
</gene>